<feature type="non-terminal residue" evidence="1">
    <location>
        <position position="1"/>
    </location>
</feature>
<dbReference type="Proteomes" id="UP000240883">
    <property type="component" value="Unassembled WGS sequence"/>
</dbReference>
<sequence length="150" mass="16063">WLNGGRGVARCCWPGGASRCGLAAKTKVTVAWAVAKHPPPASPRPASVWSGWPVCAVVWSLCTYRGVPGALLLAHAPAASGPRSPPRPPPPPLRCPSAVPQAAGIAHHWPEDFPRYAHLADTTFSYVLTGRTTMLKSRLRHRCVKCHRPA</sequence>
<dbReference type="EMBL" id="KZ678135">
    <property type="protein sequence ID" value="PSN66968.1"/>
    <property type="molecule type" value="Genomic_DNA"/>
</dbReference>
<gene>
    <name evidence="1" type="ORF">BS50DRAFT_667158</name>
</gene>
<proteinExistence type="predicted"/>
<organism evidence="1 2">
    <name type="scientific">Corynespora cassiicola Philippines</name>
    <dbReference type="NCBI Taxonomy" id="1448308"/>
    <lineage>
        <taxon>Eukaryota</taxon>
        <taxon>Fungi</taxon>
        <taxon>Dikarya</taxon>
        <taxon>Ascomycota</taxon>
        <taxon>Pezizomycotina</taxon>
        <taxon>Dothideomycetes</taxon>
        <taxon>Pleosporomycetidae</taxon>
        <taxon>Pleosporales</taxon>
        <taxon>Corynesporascaceae</taxon>
        <taxon>Corynespora</taxon>
    </lineage>
</organism>
<name>A0A2T2NPH1_CORCC</name>
<evidence type="ECO:0000313" key="2">
    <source>
        <dbReference type="Proteomes" id="UP000240883"/>
    </source>
</evidence>
<dbReference type="AlphaFoldDB" id="A0A2T2NPH1"/>
<evidence type="ECO:0000313" key="1">
    <source>
        <dbReference type="EMBL" id="PSN66968.1"/>
    </source>
</evidence>
<protein>
    <submittedName>
        <fullName evidence="1">Uncharacterized protein</fullName>
    </submittedName>
</protein>
<dbReference type="OrthoDB" id="10661353at2759"/>
<keyword evidence="2" id="KW-1185">Reference proteome</keyword>
<accession>A0A2T2NPH1</accession>
<reference evidence="1 2" key="1">
    <citation type="journal article" date="2018" name="Front. Microbiol.">
        <title>Genome-Wide Analysis of Corynespora cassiicola Leaf Fall Disease Putative Effectors.</title>
        <authorList>
            <person name="Lopez D."/>
            <person name="Ribeiro S."/>
            <person name="Label P."/>
            <person name="Fumanal B."/>
            <person name="Venisse J.S."/>
            <person name="Kohler A."/>
            <person name="de Oliveira R.R."/>
            <person name="Labutti K."/>
            <person name="Lipzen A."/>
            <person name="Lail K."/>
            <person name="Bauer D."/>
            <person name="Ohm R.A."/>
            <person name="Barry K.W."/>
            <person name="Spatafora J."/>
            <person name="Grigoriev I.V."/>
            <person name="Martin F.M."/>
            <person name="Pujade-Renaud V."/>
        </authorList>
    </citation>
    <scope>NUCLEOTIDE SEQUENCE [LARGE SCALE GENOMIC DNA]</scope>
    <source>
        <strain evidence="1 2">Philippines</strain>
    </source>
</reference>